<dbReference type="InterPro" id="IPR046373">
    <property type="entry name" value="Acyl-CoA_Oxase/DH_mid-dom_sf"/>
</dbReference>
<protein>
    <submittedName>
        <fullName evidence="1">Uncharacterized protein</fullName>
    </submittedName>
</protein>
<dbReference type="GO" id="GO:0016627">
    <property type="term" value="F:oxidoreductase activity, acting on the CH-CH group of donors"/>
    <property type="evidence" value="ECO:0007669"/>
    <property type="project" value="InterPro"/>
</dbReference>
<proteinExistence type="predicted"/>
<evidence type="ECO:0000313" key="1">
    <source>
        <dbReference type="EMBL" id="BAQ21927.1"/>
    </source>
</evidence>
<name>A0A0B6VJH9_9ACTN</name>
<dbReference type="EMBL" id="LC006086">
    <property type="protein sequence ID" value="BAQ21927.1"/>
    <property type="molecule type" value="Genomic_DNA"/>
</dbReference>
<dbReference type="AlphaFoldDB" id="A0A0B6VJH9"/>
<gene>
    <name evidence="1" type="primary">orf5</name>
</gene>
<organism evidence="1">
    <name type="scientific">Streptomyces versipellis</name>
    <dbReference type="NCBI Taxonomy" id="67375"/>
    <lineage>
        <taxon>Bacteria</taxon>
        <taxon>Bacillati</taxon>
        <taxon>Actinomycetota</taxon>
        <taxon>Actinomycetes</taxon>
        <taxon>Kitasatosporales</taxon>
        <taxon>Streptomycetaceae</taxon>
        <taxon>Streptomyces</taxon>
    </lineage>
</organism>
<accession>A0A0B6VJH9</accession>
<reference evidence="1" key="1">
    <citation type="journal article" date="2015" name="J. Am. Chem. Soc.">
        <title>Biosynthesis of versipelostatin: identification of an enzyme-catalyzed [4+2]-cycloaddition required for macrocyclization of spirotetronate-containing polyketides.</title>
        <authorList>
            <person name="Hashimoto T."/>
            <person name="Hashimoto J."/>
            <person name="Teruya K."/>
            <person name="Hirano T."/>
            <person name="Shin-ya K."/>
            <person name="Ikeda H."/>
            <person name="Liu H."/>
            <person name="Nishiyama M."/>
            <person name="Kuzuyama T."/>
        </authorList>
    </citation>
    <scope>NUCLEOTIDE SEQUENCE</scope>
    <source>
        <strain evidence="1">4083-SVS6</strain>
    </source>
</reference>
<sequence length="73" mass="8120">MLDDAGEVRAVRYALMATADLTIEDSWYVAGMAGTGSNTYVANDLFVPSEFTLDLDTFMGRKFASWLPEEPDY</sequence>
<dbReference type="Gene3D" id="2.40.110.10">
    <property type="entry name" value="Butyryl-CoA Dehydrogenase, subunit A, domain 2"/>
    <property type="match status" value="1"/>
</dbReference>